<evidence type="ECO:0000313" key="11">
    <source>
        <dbReference type="Proteomes" id="UP000626244"/>
    </source>
</evidence>
<dbReference type="EMBL" id="BMHB01000001">
    <property type="protein sequence ID" value="GGI11114.1"/>
    <property type="molecule type" value="Genomic_DNA"/>
</dbReference>
<keyword evidence="1" id="KW-0813">Transport</keyword>
<feature type="binding site" description="covalent" evidence="6">
    <location>
        <position position="60"/>
    </location>
    <ligand>
        <name>heme c</name>
        <dbReference type="ChEBI" id="CHEBI:61717"/>
    </ligand>
</feature>
<keyword evidence="5 7" id="KW-0408">Iron</keyword>
<protein>
    <submittedName>
        <fullName evidence="10">Cytochrome c</fullName>
    </submittedName>
</protein>
<dbReference type="PANTHER" id="PTHR37823">
    <property type="entry name" value="CYTOCHROME C-553-LIKE"/>
    <property type="match status" value="1"/>
</dbReference>
<dbReference type="GO" id="GO:0005506">
    <property type="term" value="F:iron ion binding"/>
    <property type="evidence" value="ECO:0007669"/>
    <property type="project" value="InterPro"/>
</dbReference>
<feature type="binding site" description="axial binding residue" evidence="7">
    <location>
        <position position="61"/>
    </location>
    <ligand>
        <name>heme c</name>
        <dbReference type="ChEBI" id="CHEBI:61717"/>
    </ligand>
    <ligandPart>
        <name>Fe</name>
        <dbReference type="ChEBI" id="CHEBI:18248"/>
    </ligandPart>
</feature>
<feature type="binding site" description="axial binding residue" evidence="7">
    <location>
        <position position="97"/>
    </location>
    <ligand>
        <name>heme c</name>
        <dbReference type="ChEBI" id="CHEBI:61717"/>
    </ligand>
    <ligandPart>
        <name>Fe</name>
        <dbReference type="ChEBI" id="CHEBI:18248"/>
    </ligandPart>
</feature>
<evidence type="ECO:0000256" key="4">
    <source>
        <dbReference type="ARBA" id="ARBA00022982"/>
    </source>
</evidence>
<dbReference type="RefSeq" id="WP_087998885.1">
    <property type="nucleotide sequence ID" value="NZ_BMHB01000001.1"/>
</dbReference>
<evidence type="ECO:0000256" key="6">
    <source>
        <dbReference type="PIRSR" id="PIRSR000025-1"/>
    </source>
</evidence>
<evidence type="ECO:0000259" key="9">
    <source>
        <dbReference type="PROSITE" id="PS51007"/>
    </source>
</evidence>
<evidence type="ECO:0000256" key="3">
    <source>
        <dbReference type="ARBA" id="ARBA00022723"/>
    </source>
</evidence>
<dbReference type="AlphaFoldDB" id="A0A8J3EWY0"/>
<dbReference type="InterPro" id="IPR036909">
    <property type="entry name" value="Cyt_c-like_dom_sf"/>
</dbReference>
<keyword evidence="2 6" id="KW-0349">Heme</keyword>
<organism evidence="10 11">
    <name type="scientific">Gottfriedia solisilvae</name>
    <dbReference type="NCBI Taxonomy" id="1516104"/>
    <lineage>
        <taxon>Bacteria</taxon>
        <taxon>Bacillati</taxon>
        <taxon>Bacillota</taxon>
        <taxon>Bacilli</taxon>
        <taxon>Bacillales</taxon>
        <taxon>Bacillaceae</taxon>
        <taxon>Gottfriedia</taxon>
    </lineage>
</organism>
<dbReference type="Proteomes" id="UP000626244">
    <property type="component" value="Unassembled WGS sequence"/>
</dbReference>
<dbReference type="InterPro" id="IPR009056">
    <property type="entry name" value="Cyt_c-like_dom"/>
</dbReference>
<evidence type="ECO:0000256" key="7">
    <source>
        <dbReference type="PIRSR" id="PIRSR000025-2"/>
    </source>
</evidence>
<comment type="caution">
    <text evidence="10">The sequence shown here is derived from an EMBL/GenBank/DDBJ whole genome shotgun (WGS) entry which is preliminary data.</text>
</comment>
<dbReference type="PIRSF" id="PIRSF000025">
    <property type="entry name" value="Cytc_Bsub_c550"/>
    <property type="match status" value="1"/>
</dbReference>
<keyword evidence="8" id="KW-0812">Transmembrane</keyword>
<dbReference type="Gene3D" id="1.10.760.10">
    <property type="entry name" value="Cytochrome c-like domain"/>
    <property type="match status" value="1"/>
</dbReference>
<reference evidence="11" key="1">
    <citation type="journal article" date="2019" name="Int. J. Syst. Evol. Microbiol.">
        <title>The Global Catalogue of Microorganisms (GCM) 10K type strain sequencing project: providing services to taxonomists for standard genome sequencing and annotation.</title>
        <authorList>
            <consortium name="The Broad Institute Genomics Platform"/>
            <consortium name="The Broad Institute Genome Sequencing Center for Infectious Disease"/>
            <person name="Wu L."/>
            <person name="Ma J."/>
        </authorList>
    </citation>
    <scope>NUCLEOTIDE SEQUENCE [LARGE SCALE GENOMIC DNA]</scope>
    <source>
        <strain evidence="11">CGMCC 1.14993</strain>
    </source>
</reference>
<dbReference type="InterPro" id="IPR054780">
    <property type="entry name" value="Cytochro_C550_firm"/>
</dbReference>
<keyword evidence="3 7" id="KW-0479">Metal-binding</keyword>
<dbReference type="NCBIfam" id="NF045773">
    <property type="entry name" value="cytochro_C550"/>
    <property type="match status" value="1"/>
</dbReference>
<keyword evidence="8" id="KW-1133">Transmembrane helix</keyword>
<dbReference type="Pfam" id="PF13442">
    <property type="entry name" value="Cytochrome_CBB3"/>
    <property type="match status" value="1"/>
</dbReference>
<dbReference type="GO" id="GO:0020037">
    <property type="term" value="F:heme binding"/>
    <property type="evidence" value="ECO:0007669"/>
    <property type="project" value="InterPro"/>
</dbReference>
<evidence type="ECO:0000256" key="8">
    <source>
        <dbReference type="SAM" id="Phobius"/>
    </source>
</evidence>
<accession>A0A8J3EWY0</accession>
<dbReference type="GO" id="GO:0009055">
    <property type="term" value="F:electron transfer activity"/>
    <property type="evidence" value="ECO:0007669"/>
    <property type="project" value="InterPro"/>
</dbReference>
<dbReference type="SUPFAM" id="SSF46626">
    <property type="entry name" value="Cytochrome c"/>
    <property type="match status" value="1"/>
</dbReference>
<dbReference type="GO" id="GO:0016020">
    <property type="term" value="C:membrane"/>
    <property type="evidence" value="ECO:0007669"/>
    <property type="project" value="InterPro"/>
</dbReference>
<dbReference type="OrthoDB" id="7933886at2"/>
<feature type="binding site" description="covalent" evidence="6">
    <location>
        <position position="57"/>
    </location>
    <ligand>
        <name>heme c</name>
        <dbReference type="ChEBI" id="CHEBI:61717"/>
    </ligand>
</feature>
<feature type="domain" description="Cytochrome c" evidence="9">
    <location>
        <begin position="44"/>
        <end position="118"/>
    </location>
</feature>
<name>A0A8J3EWY0_9BACI</name>
<keyword evidence="4" id="KW-0249">Electron transport</keyword>
<keyword evidence="11" id="KW-1185">Reference proteome</keyword>
<dbReference type="InterPro" id="IPR051811">
    <property type="entry name" value="Cytochrome_c550/c551-like"/>
</dbReference>
<sequence>MKRNPLIPFALIAALGIAVMLIISLKGAKQADEIANGGKKEEQTASTKPDEIYAQTCVSCHGDQLQGAVGPNLTKVGAKYSEEEIKAILQNGKEGGMPAGLVSGAQLDAVSKWLSEKK</sequence>
<dbReference type="PROSITE" id="PS51007">
    <property type="entry name" value="CYTC"/>
    <property type="match status" value="1"/>
</dbReference>
<keyword evidence="8" id="KW-0472">Membrane</keyword>
<dbReference type="PANTHER" id="PTHR37823:SF2">
    <property type="entry name" value="CYTOCHROME C-550"/>
    <property type="match status" value="1"/>
</dbReference>
<evidence type="ECO:0000256" key="1">
    <source>
        <dbReference type="ARBA" id="ARBA00022448"/>
    </source>
</evidence>
<comment type="PTM">
    <text evidence="6">Binds 1 heme c group covalently per subunit.</text>
</comment>
<proteinExistence type="predicted"/>
<evidence type="ECO:0000313" key="10">
    <source>
        <dbReference type="EMBL" id="GGI11114.1"/>
    </source>
</evidence>
<dbReference type="InterPro" id="IPR012218">
    <property type="entry name" value="Cyt_c_BACSU-c550-type"/>
</dbReference>
<evidence type="ECO:0000256" key="5">
    <source>
        <dbReference type="ARBA" id="ARBA00023004"/>
    </source>
</evidence>
<evidence type="ECO:0000256" key="2">
    <source>
        <dbReference type="ARBA" id="ARBA00022617"/>
    </source>
</evidence>
<gene>
    <name evidence="10" type="ORF">GCM10007380_06200</name>
</gene>
<feature type="transmembrane region" description="Helical" evidence="8">
    <location>
        <begin position="6"/>
        <end position="25"/>
    </location>
</feature>